<dbReference type="Proteomes" id="UP000831775">
    <property type="component" value="Chromosome"/>
</dbReference>
<accession>A0ABY4FZH8</accession>
<keyword evidence="2" id="KW-0812">Transmembrane</keyword>
<reference evidence="3 4" key="1">
    <citation type="submission" date="2022-04" db="EMBL/GenBank/DDBJ databases">
        <title>Leucobacter sp. isolated from rhizosphere of onion.</title>
        <authorList>
            <person name="Won M."/>
            <person name="Lee C.-M."/>
            <person name="Woen H.-Y."/>
            <person name="Kwon S.-W."/>
        </authorList>
    </citation>
    <scope>NUCLEOTIDE SEQUENCE [LARGE SCALE GENOMIC DNA]</scope>
    <source>
        <strain evidence="3 4">H25R-14</strain>
    </source>
</reference>
<evidence type="ECO:0000313" key="4">
    <source>
        <dbReference type="Proteomes" id="UP000831775"/>
    </source>
</evidence>
<feature type="region of interest" description="Disordered" evidence="1">
    <location>
        <begin position="1"/>
        <end position="29"/>
    </location>
</feature>
<dbReference type="EMBL" id="CP095043">
    <property type="protein sequence ID" value="UOQ61675.1"/>
    <property type="molecule type" value="Genomic_DNA"/>
</dbReference>
<feature type="transmembrane region" description="Helical" evidence="2">
    <location>
        <begin position="78"/>
        <end position="100"/>
    </location>
</feature>
<sequence>MSTPDPAAAPADEPAEASEPVEAPSVVEEAEREVTLQRSVRVGRVVIGAAIAGALIAALVSLLFPVEEGAEYTLGQVTGFAMLIGAAIGLGIGGLLVLVLSAVAKRQRGTGVAIQSDVR</sequence>
<gene>
    <name evidence="3" type="ORF">MUN76_06875</name>
</gene>
<name>A0ABY4FZH8_9MICO</name>
<feature type="transmembrane region" description="Helical" evidence="2">
    <location>
        <begin position="45"/>
        <end position="66"/>
    </location>
</feature>
<evidence type="ECO:0000313" key="3">
    <source>
        <dbReference type="EMBL" id="UOQ61675.1"/>
    </source>
</evidence>
<evidence type="ECO:0000256" key="2">
    <source>
        <dbReference type="SAM" id="Phobius"/>
    </source>
</evidence>
<keyword evidence="2" id="KW-1133">Transmembrane helix</keyword>
<dbReference type="RefSeq" id="WP_244688333.1">
    <property type="nucleotide sequence ID" value="NZ_CP095043.1"/>
</dbReference>
<organism evidence="3 4">
    <name type="scientific">Leucobacter rhizosphaerae</name>
    <dbReference type="NCBI Taxonomy" id="2932245"/>
    <lineage>
        <taxon>Bacteria</taxon>
        <taxon>Bacillati</taxon>
        <taxon>Actinomycetota</taxon>
        <taxon>Actinomycetes</taxon>
        <taxon>Micrococcales</taxon>
        <taxon>Microbacteriaceae</taxon>
        <taxon>Leucobacter</taxon>
    </lineage>
</organism>
<feature type="compositionally biased region" description="Low complexity" evidence="1">
    <location>
        <begin position="1"/>
        <end position="27"/>
    </location>
</feature>
<protein>
    <recommendedName>
        <fullName evidence="5">MFS transporter</fullName>
    </recommendedName>
</protein>
<keyword evidence="2" id="KW-0472">Membrane</keyword>
<evidence type="ECO:0000256" key="1">
    <source>
        <dbReference type="SAM" id="MobiDB-lite"/>
    </source>
</evidence>
<evidence type="ECO:0008006" key="5">
    <source>
        <dbReference type="Google" id="ProtNLM"/>
    </source>
</evidence>
<keyword evidence="4" id="KW-1185">Reference proteome</keyword>
<proteinExistence type="predicted"/>